<dbReference type="EMBL" id="JAUIQD010000009">
    <property type="protein sequence ID" value="KAK3339987.1"/>
    <property type="molecule type" value="Genomic_DNA"/>
</dbReference>
<reference evidence="3" key="1">
    <citation type="journal article" date="2023" name="Mol. Phylogenet. Evol.">
        <title>Genome-scale phylogeny and comparative genomics of the fungal order Sordariales.</title>
        <authorList>
            <person name="Hensen N."/>
            <person name="Bonometti L."/>
            <person name="Westerberg I."/>
            <person name="Brannstrom I.O."/>
            <person name="Guillou S."/>
            <person name="Cros-Aarteil S."/>
            <person name="Calhoun S."/>
            <person name="Haridas S."/>
            <person name="Kuo A."/>
            <person name="Mondo S."/>
            <person name="Pangilinan J."/>
            <person name="Riley R."/>
            <person name="LaButti K."/>
            <person name="Andreopoulos B."/>
            <person name="Lipzen A."/>
            <person name="Chen C."/>
            <person name="Yan M."/>
            <person name="Daum C."/>
            <person name="Ng V."/>
            <person name="Clum A."/>
            <person name="Steindorff A."/>
            <person name="Ohm R.A."/>
            <person name="Martin F."/>
            <person name="Silar P."/>
            <person name="Natvig D.O."/>
            <person name="Lalanne C."/>
            <person name="Gautier V."/>
            <person name="Ament-Velasquez S.L."/>
            <person name="Kruys A."/>
            <person name="Hutchinson M.I."/>
            <person name="Powell A.J."/>
            <person name="Barry K."/>
            <person name="Miller A.N."/>
            <person name="Grigoriev I.V."/>
            <person name="Debuchy R."/>
            <person name="Gladieux P."/>
            <person name="Hiltunen Thoren M."/>
            <person name="Johannesson H."/>
        </authorList>
    </citation>
    <scope>NUCLEOTIDE SEQUENCE</scope>
    <source>
        <strain evidence="3">CBS 955.72</strain>
    </source>
</reference>
<dbReference type="Proteomes" id="UP001275084">
    <property type="component" value="Unassembled WGS sequence"/>
</dbReference>
<evidence type="ECO:0000313" key="3">
    <source>
        <dbReference type="EMBL" id="KAK3339987.1"/>
    </source>
</evidence>
<protein>
    <submittedName>
        <fullName evidence="3">Alpha/beta hydrolase fold-1</fullName>
    </submittedName>
</protein>
<feature type="domain" description="AB hydrolase-1" evidence="2">
    <location>
        <begin position="39"/>
        <end position="312"/>
    </location>
</feature>
<name>A0AAJ0H603_9PEZI</name>
<accession>A0AAJ0H603</accession>
<dbReference type="InterPro" id="IPR029058">
    <property type="entry name" value="AB_hydrolase_fold"/>
</dbReference>
<dbReference type="InterPro" id="IPR000073">
    <property type="entry name" value="AB_hydrolase_1"/>
</dbReference>
<dbReference type="AlphaFoldDB" id="A0AAJ0H603"/>
<dbReference type="Gene3D" id="3.40.50.1820">
    <property type="entry name" value="alpha/beta hydrolase"/>
    <property type="match status" value="1"/>
</dbReference>
<organism evidence="3 4">
    <name type="scientific">Lasiosphaeria hispida</name>
    <dbReference type="NCBI Taxonomy" id="260671"/>
    <lineage>
        <taxon>Eukaryota</taxon>
        <taxon>Fungi</taxon>
        <taxon>Dikarya</taxon>
        <taxon>Ascomycota</taxon>
        <taxon>Pezizomycotina</taxon>
        <taxon>Sordariomycetes</taxon>
        <taxon>Sordariomycetidae</taxon>
        <taxon>Sordariales</taxon>
        <taxon>Lasiosphaeriaceae</taxon>
        <taxon>Lasiosphaeria</taxon>
    </lineage>
</organism>
<proteinExistence type="predicted"/>
<dbReference type="Pfam" id="PF12697">
    <property type="entry name" value="Abhydrolase_6"/>
    <property type="match status" value="1"/>
</dbReference>
<sequence length="325" mass="35136">MEDAAISLGGKPGAALHISTLFPASAEPRDSDSLSDTLVVFLNGLMLPRATWLDAIHHLIRLRTEAREPIPALLSYDRFGQGTSDPDPSDPPDTPYGHDVTAVVADLHQLLVQVARDRLHKPLETLRIVLVCNSIGCAIARLYTTAHPGSVAALLFLDPMMANSDFVSLIPDPASPTFDPARLPASISVADLQHSRTMAAQFFHPTVPNGERFDRRTLAQHLPWADKPPFPPAPSGRPPHLTILGHDWDTFADNCETGPMSLPKPVVNAYLNPAWQKYNEGLTGLVGDGDAELKIARGCGHFIQRDDPVVVATETAALLKSLSAE</sequence>
<evidence type="ECO:0000256" key="1">
    <source>
        <dbReference type="SAM" id="MobiDB-lite"/>
    </source>
</evidence>
<evidence type="ECO:0000313" key="4">
    <source>
        <dbReference type="Proteomes" id="UP001275084"/>
    </source>
</evidence>
<keyword evidence="3" id="KW-0378">Hydrolase</keyword>
<dbReference type="SUPFAM" id="SSF53474">
    <property type="entry name" value="alpha/beta-Hydrolases"/>
    <property type="match status" value="1"/>
</dbReference>
<reference evidence="3" key="2">
    <citation type="submission" date="2023-06" db="EMBL/GenBank/DDBJ databases">
        <authorList>
            <consortium name="Lawrence Berkeley National Laboratory"/>
            <person name="Haridas S."/>
            <person name="Hensen N."/>
            <person name="Bonometti L."/>
            <person name="Westerberg I."/>
            <person name="Brannstrom I.O."/>
            <person name="Guillou S."/>
            <person name="Cros-Aarteil S."/>
            <person name="Calhoun S."/>
            <person name="Kuo A."/>
            <person name="Mondo S."/>
            <person name="Pangilinan J."/>
            <person name="Riley R."/>
            <person name="Labutti K."/>
            <person name="Andreopoulos B."/>
            <person name="Lipzen A."/>
            <person name="Chen C."/>
            <person name="Yanf M."/>
            <person name="Daum C."/>
            <person name="Ng V."/>
            <person name="Clum A."/>
            <person name="Steindorff A."/>
            <person name="Ohm R."/>
            <person name="Martin F."/>
            <person name="Silar P."/>
            <person name="Natvig D."/>
            <person name="Lalanne C."/>
            <person name="Gautier V."/>
            <person name="Ament-Velasquez S.L."/>
            <person name="Kruys A."/>
            <person name="Hutchinson M.I."/>
            <person name="Powell A.J."/>
            <person name="Barry K."/>
            <person name="Miller A.N."/>
            <person name="Grigoriev I.V."/>
            <person name="Debuchy R."/>
            <person name="Gladieux P."/>
            <person name="Thoren M.H."/>
            <person name="Johannesson H."/>
        </authorList>
    </citation>
    <scope>NUCLEOTIDE SEQUENCE</scope>
    <source>
        <strain evidence="3">CBS 955.72</strain>
    </source>
</reference>
<gene>
    <name evidence="3" type="ORF">B0T25DRAFT_594588</name>
</gene>
<feature type="region of interest" description="Disordered" evidence="1">
    <location>
        <begin position="77"/>
        <end position="96"/>
    </location>
</feature>
<evidence type="ECO:0000259" key="2">
    <source>
        <dbReference type="Pfam" id="PF12697"/>
    </source>
</evidence>
<keyword evidence="4" id="KW-1185">Reference proteome</keyword>
<dbReference type="GO" id="GO:0016787">
    <property type="term" value="F:hydrolase activity"/>
    <property type="evidence" value="ECO:0007669"/>
    <property type="project" value="UniProtKB-KW"/>
</dbReference>
<comment type="caution">
    <text evidence="3">The sequence shown here is derived from an EMBL/GenBank/DDBJ whole genome shotgun (WGS) entry which is preliminary data.</text>
</comment>